<dbReference type="PATRIC" id="fig|1121451.3.peg.2509"/>
<dbReference type="GO" id="GO:0005829">
    <property type="term" value="C:cytosol"/>
    <property type="evidence" value="ECO:0007669"/>
    <property type="project" value="TreeGrafter"/>
</dbReference>
<evidence type="ECO:0000313" key="4">
    <source>
        <dbReference type="Proteomes" id="UP000010808"/>
    </source>
</evidence>
<dbReference type="RefSeq" id="WP_015337156.1">
    <property type="nucleotide sequence ID" value="NC_020055.1"/>
</dbReference>
<gene>
    <name evidence="3" type="ORF">DESAM_22289</name>
</gene>
<dbReference type="GO" id="GO:0008713">
    <property type="term" value="F:ADP-heptose-lipopolysaccharide heptosyltransferase activity"/>
    <property type="evidence" value="ECO:0007669"/>
    <property type="project" value="TreeGrafter"/>
</dbReference>
<dbReference type="OrthoDB" id="5506840at2"/>
<sequence length="406" mass="45079">MKRVLIIQLTRFGDLVQTKRLVLTLEQRGFEVHLCIDQSLKDLAALLYPDCIIHPIIAHGTAIKGRGFDSTLPVNLKIFRKFSKFDFSEIYNLNYSPMNYALSALFDPAKVKGHRLVNGQAMKSRWFDFTFRLAAERRNNINLVDYWAALSPDMIAPSEVNPSACPAGEGIGVVLAGRESRRSLPVEVLAPLVLSVRSTKKCKKIFLLGSRSEHESGRKLLAKLPPAVAADTVNLAGKTDWQGLLNTVSKLDLLMTPDTGTMHLAAHLGIPVMGLFLSSAWCTETGPYGLGHTIIQADSDCSPCTESQPCYNDLKCLNPFKDSSLMRFIVTGKPEHLPPGLSVFDSTCDFLGTDFKLKAGHDITGERRNRIRHFIGCHLGLLDIGKYGPFKDLAEKFYKEKDWITA</sequence>
<protein>
    <submittedName>
        <fullName evidence="3">Glycosyl transferase family 9</fullName>
    </submittedName>
</protein>
<evidence type="ECO:0000256" key="1">
    <source>
        <dbReference type="ARBA" id="ARBA00022676"/>
    </source>
</evidence>
<dbReference type="GO" id="GO:0009244">
    <property type="term" value="P:lipopolysaccharide core region biosynthetic process"/>
    <property type="evidence" value="ECO:0007669"/>
    <property type="project" value="TreeGrafter"/>
</dbReference>
<dbReference type="eggNOG" id="COG0859">
    <property type="taxonomic scope" value="Bacteria"/>
</dbReference>
<reference evidence="3 4" key="1">
    <citation type="submission" date="2012-10" db="EMBL/GenBank/DDBJ databases">
        <authorList>
            <person name="Genoscope - CEA"/>
        </authorList>
    </citation>
    <scope>NUCLEOTIDE SEQUENCE [LARGE SCALE GENOMIC DNA]</scope>
    <source>
        <strain evidence="4">AM13 / DSM 14728</strain>
    </source>
</reference>
<dbReference type="KEGG" id="dhy:DESAM_22289"/>
<dbReference type="STRING" id="1121451.DESAM_22289"/>
<proteinExistence type="predicted"/>
<dbReference type="InterPro" id="IPR051199">
    <property type="entry name" value="LPS_LOS_Heptosyltrfase"/>
</dbReference>
<keyword evidence="4" id="KW-1185">Reference proteome</keyword>
<dbReference type="HOGENOM" id="CLU_638930_0_0_7"/>
<dbReference type="EMBL" id="FO203522">
    <property type="protein sequence ID" value="CCO24556.1"/>
    <property type="molecule type" value="Genomic_DNA"/>
</dbReference>
<accession>L0RG69</accession>
<dbReference type="CDD" id="cd03789">
    <property type="entry name" value="GT9_LPS_heptosyltransferase"/>
    <property type="match status" value="1"/>
</dbReference>
<dbReference type="PANTHER" id="PTHR30160">
    <property type="entry name" value="TETRAACYLDISACCHARIDE 4'-KINASE-RELATED"/>
    <property type="match status" value="1"/>
</dbReference>
<dbReference type="Gene3D" id="3.40.50.2000">
    <property type="entry name" value="Glycogen Phosphorylase B"/>
    <property type="match status" value="1"/>
</dbReference>
<dbReference type="AlphaFoldDB" id="L0RG69"/>
<dbReference type="Pfam" id="PF01075">
    <property type="entry name" value="Glyco_transf_9"/>
    <property type="match status" value="1"/>
</dbReference>
<dbReference type="Proteomes" id="UP000010808">
    <property type="component" value="Chromosome"/>
</dbReference>
<dbReference type="InterPro" id="IPR002201">
    <property type="entry name" value="Glyco_trans_9"/>
</dbReference>
<evidence type="ECO:0000313" key="3">
    <source>
        <dbReference type="EMBL" id="CCO24556.1"/>
    </source>
</evidence>
<name>L0RG69_9BACT</name>
<evidence type="ECO:0000256" key="2">
    <source>
        <dbReference type="ARBA" id="ARBA00022679"/>
    </source>
</evidence>
<organism evidence="3 4">
    <name type="scientific">Maridesulfovibrio hydrothermalis AM13 = DSM 14728</name>
    <dbReference type="NCBI Taxonomy" id="1121451"/>
    <lineage>
        <taxon>Bacteria</taxon>
        <taxon>Pseudomonadati</taxon>
        <taxon>Thermodesulfobacteriota</taxon>
        <taxon>Desulfovibrionia</taxon>
        <taxon>Desulfovibrionales</taxon>
        <taxon>Desulfovibrionaceae</taxon>
        <taxon>Maridesulfovibrio</taxon>
    </lineage>
</organism>
<dbReference type="SUPFAM" id="SSF53756">
    <property type="entry name" value="UDP-Glycosyltransferase/glycogen phosphorylase"/>
    <property type="match status" value="1"/>
</dbReference>
<keyword evidence="1" id="KW-0328">Glycosyltransferase</keyword>
<keyword evidence="2 3" id="KW-0808">Transferase</keyword>